<dbReference type="EMBL" id="CM046111">
    <property type="protein sequence ID" value="KAI8425300.1"/>
    <property type="molecule type" value="Genomic_DNA"/>
</dbReference>
<gene>
    <name evidence="1" type="ORF">MSG28_007075</name>
</gene>
<comment type="caution">
    <text evidence="1">The sequence shown here is derived from an EMBL/GenBank/DDBJ whole genome shotgun (WGS) entry which is preliminary data.</text>
</comment>
<sequence length="412" mass="45785">MSAVATASATTVSVDEDADECGPQLITKLEGNGITSGDIKKLEEAGYHTVESVAYAPKKWLITIKGISEAKADKILAEASKLVPMGFTTATEFHQKRAEIIQLTTGSKELDRLLGGGIETGSITEIFGEFRTGKTQICHTLAVTCQLPIEQSGGEGKCMYIDTEGTFRPERLLAVAQRYGMEGAAVLDNVAYARAYNTDHQTQLLLQACAMMAESSYHSSNQQRAFAGGAPFWRFLQRPQPAAALSQHSVPHLDHLQPENYVAPRVLKRLKGKFTQRVLESHANVKDLPLLEAKLQYIKTWQNLPDYGQMLFVVRFMGHRKDEIISIANNRIMRLDPNTGDHLKTWRMERELGNKAHDGPFEEGNIIFSVQSADCKVVHEFIGGYIFLSMRSKDANQILDEELFHKLTGGWS</sequence>
<organism evidence="1 2">
    <name type="scientific">Choristoneura fumiferana</name>
    <name type="common">Spruce budworm moth</name>
    <name type="synonym">Archips fumiferana</name>
    <dbReference type="NCBI Taxonomy" id="7141"/>
    <lineage>
        <taxon>Eukaryota</taxon>
        <taxon>Metazoa</taxon>
        <taxon>Ecdysozoa</taxon>
        <taxon>Arthropoda</taxon>
        <taxon>Hexapoda</taxon>
        <taxon>Insecta</taxon>
        <taxon>Pterygota</taxon>
        <taxon>Neoptera</taxon>
        <taxon>Endopterygota</taxon>
        <taxon>Lepidoptera</taxon>
        <taxon>Glossata</taxon>
        <taxon>Ditrysia</taxon>
        <taxon>Tortricoidea</taxon>
        <taxon>Tortricidae</taxon>
        <taxon>Tortricinae</taxon>
        <taxon>Choristoneura</taxon>
    </lineage>
</organism>
<dbReference type="Proteomes" id="UP001064048">
    <property type="component" value="Chromosome 11"/>
</dbReference>
<protein>
    <submittedName>
        <fullName evidence="1">Uncharacterized protein</fullName>
    </submittedName>
</protein>
<accession>A0ACC0JMD6</accession>
<keyword evidence="2" id="KW-1185">Reference proteome</keyword>
<evidence type="ECO:0000313" key="2">
    <source>
        <dbReference type="Proteomes" id="UP001064048"/>
    </source>
</evidence>
<proteinExistence type="predicted"/>
<evidence type="ECO:0000313" key="1">
    <source>
        <dbReference type="EMBL" id="KAI8425300.1"/>
    </source>
</evidence>
<reference evidence="1 2" key="1">
    <citation type="journal article" date="2022" name="Genome Biol. Evol.">
        <title>The Spruce Budworm Genome: Reconstructing the Evolutionary History of Antifreeze Proteins.</title>
        <authorList>
            <person name="Beliveau C."/>
            <person name="Gagne P."/>
            <person name="Picq S."/>
            <person name="Vernygora O."/>
            <person name="Keeling C.I."/>
            <person name="Pinkney K."/>
            <person name="Doucet D."/>
            <person name="Wen F."/>
            <person name="Johnston J.S."/>
            <person name="Maaroufi H."/>
            <person name="Boyle B."/>
            <person name="Laroche J."/>
            <person name="Dewar K."/>
            <person name="Juretic N."/>
            <person name="Blackburn G."/>
            <person name="Nisole A."/>
            <person name="Brunet B."/>
            <person name="Brandao M."/>
            <person name="Lumley L."/>
            <person name="Duan J."/>
            <person name="Quan G."/>
            <person name="Lucarotti C.J."/>
            <person name="Roe A.D."/>
            <person name="Sperling F.A.H."/>
            <person name="Levesque R.C."/>
            <person name="Cusson M."/>
        </authorList>
    </citation>
    <scope>NUCLEOTIDE SEQUENCE [LARGE SCALE GENOMIC DNA]</scope>
    <source>
        <strain evidence="1">Glfc:IPQL:Cfum</strain>
    </source>
</reference>
<name>A0ACC0JMD6_CHOFU</name>